<dbReference type="Proteomes" id="UP000732105">
    <property type="component" value="Unassembled WGS sequence"/>
</dbReference>
<comment type="caution">
    <text evidence="1">The sequence shown here is derived from an EMBL/GenBank/DDBJ whole genome shotgun (WGS) entry which is preliminary data.</text>
</comment>
<evidence type="ECO:0000313" key="2">
    <source>
        <dbReference type="Proteomes" id="UP000732105"/>
    </source>
</evidence>
<dbReference type="RefSeq" id="WP_171594572.1">
    <property type="nucleotide sequence ID" value="NZ_RZNH01000006.1"/>
</dbReference>
<proteinExistence type="predicted"/>
<name>A0ABX1WT71_9BACT</name>
<reference evidence="1 2" key="1">
    <citation type="submission" date="2018-12" db="EMBL/GenBank/DDBJ databases">
        <title>Marinifilum JC070 sp. nov., a marine bacterium isolated from Yongle Blue Hole in the South China Sea.</title>
        <authorList>
            <person name="Fu T."/>
        </authorList>
    </citation>
    <scope>NUCLEOTIDE SEQUENCE [LARGE SCALE GENOMIC DNA]</scope>
    <source>
        <strain evidence="1 2">JC070</strain>
    </source>
</reference>
<accession>A0ABX1WT71</accession>
<gene>
    <name evidence="1" type="ORF">ELS83_05650</name>
</gene>
<organism evidence="1 2">
    <name type="scientific">Marinifilum caeruleilacunae</name>
    <dbReference type="NCBI Taxonomy" id="2499076"/>
    <lineage>
        <taxon>Bacteria</taxon>
        <taxon>Pseudomonadati</taxon>
        <taxon>Bacteroidota</taxon>
        <taxon>Bacteroidia</taxon>
        <taxon>Marinilabiliales</taxon>
        <taxon>Marinifilaceae</taxon>
    </lineage>
</organism>
<dbReference type="EMBL" id="RZNH01000006">
    <property type="protein sequence ID" value="NOU59295.1"/>
    <property type="molecule type" value="Genomic_DNA"/>
</dbReference>
<keyword evidence="2" id="KW-1185">Reference proteome</keyword>
<evidence type="ECO:0000313" key="1">
    <source>
        <dbReference type="EMBL" id="NOU59295.1"/>
    </source>
</evidence>
<protein>
    <submittedName>
        <fullName evidence="1">Uncharacterized protein</fullName>
    </submittedName>
</protein>
<sequence>MKKREIAILNKLLAVKGKRTRAKTGLLQIKRVAIAIVLVAFMLPVNQHALANDKKIKPGKKQATLILSDGRKIVLGTKSDTIVNSQTNGVRIVVDSTGINYITTDSIKKVIELKKKEIESKKKKESNKK</sequence>